<dbReference type="OrthoDB" id="3432106at2"/>
<reference evidence="3 4" key="1">
    <citation type="submission" date="2019-04" db="EMBL/GenBank/DDBJ databases">
        <title>Herbidospora sp. NEAU-GS14.nov., a novel actinomycete isolated from soil.</title>
        <authorList>
            <person name="Han L."/>
        </authorList>
    </citation>
    <scope>NUCLEOTIDE SEQUENCE [LARGE SCALE GENOMIC DNA]</scope>
    <source>
        <strain evidence="3 4">NEAU-GS14</strain>
    </source>
</reference>
<gene>
    <name evidence="3" type="ORF">FDA94_07180</name>
</gene>
<name>A0A4U3MNK2_9ACTN</name>
<dbReference type="AlphaFoldDB" id="A0A4U3MNK2"/>
<evidence type="ECO:0000256" key="1">
    <source>
        <dbReference type="SAM" id="MobiDB-lite"/>
    </source>
</evidence>
<organism evidence="3 4">
    <name type="scientific">Herbidospora galbida</name>
    <dbReference type="NCBI Taxonomy" id="2575442"/>
    <lineage>
        <taxon>Bacteria</taxon>
        <taxon>Bacillati</taxon>
        <taxon>Actinomycetota</taxon>
        <taxon>Actinomycetes</taxon>
        <taxon>Streptosporangiales</taxon>
        <taxon>Streptosporangiaceae</taxon>
        <taxon>Herbidospora</taxon>
    </lineage>
</organism>
<accession>A0A4U3MNK2</accession>
<feature type="compositionally biased region" description="Polar residues" evidence="1">
    <location>
        <begin position="158"/>
        <end position="167"/>
    </location>
</feature>
<feature type="compositionally biased region" description="Basic residues" evidence="1">
    <location>
        <begin position="65"/>
        <end position="75"/>
    </location>
</feature>
<dbReference type="InterPro" id="IPR007278">
    <property type="entry name" value="DUF397"/>
</dbReference>
<dbReference type="EMBL" id="SZQA01000004">
    <property type="protein sequence ID" value="TKK90254.1"/>
    <property type="molecule type" value="Genomic_DNA"/>
</dbReference>
<feature type="compositionally biased region" description="Low complexity" evidence="1">
    <location>
        <begin position="46"/>
        <end position="55"/>
    </location>
</feature>
<evidence type="ECO:0000259" key="2">
    <source>
        <dbReference type="Pfam" id="PF04149"/>
    </source>
</evidence>
<evidence type="ECO:0000313" key="3">
    <source>
        <dbReference type="EMBL" id="TKK90254.1"/>
    </source>
</evidence>
<feature type="compositionally biased region" description="Basic residues" evidence="1">
    <location>
        <begin position="118"/>
        <end position="128"/>
    </location>
</feature>
<protein>
    <submittedName>
        <fullName evidence="3">DUF397 domain-containing protein</fullName>
    </submittedName>
</protein>
<dbReference type="Proteomes" id="UP000308705">
    <property type="component" value="Unassembled WGS sequence"/>
</dbReference>
<feature type="region of interest" description="Disordered" evidence="1">
    <location>
        <begin position="1"/>
        <end position="167"/>
    </location>
</feature>
<feature type="domain" description="DUF397" evidence="2">
    <location>
        <begin position="189"/>
        <end position="242"/>
    </location>
</feature>
<sequence>MGGRVGAQLRIGGHPRTPPDRRLRAGRHQRRSRGDPEGHRPPGRPAAPAAAQARPARLRDVGGARRGRGLAPRRRPAGDGPATPSPARTGQPPQHHDPGALSAWWRLSRHGQSVQHPQLRRARRRGGRAAREPGRRTLPGGARPAQALRPHLRPLTGRGTQPGTVVGSTRIRREGDDLVKFTDLDVSAATWRKAEKSNSQGDQCVEVALMGHAIALRDSKNPTGPILAFTPGEWDAFVHGVKGGEFDL</sequence>
<comment type="caution">
    <text evidence="3">The sequence shown here is derived from an EMBL/GenBank/DDBJ whole genome shotgun (WGS) entry which is preliminary data.</text>
</comment>
<proteinExistence type="predicted"/>
<evidence type="ECO:0000313" key="4">
    <source>
        <dbReference type="Proteomes" id="UP000308705"/>
    </source>
</evidence>
<dbReference type="Pfam" id="PF04149">
    <property type="entry name" value="DUF397"/>
    <property type="match status" value="1"/>
</dbReference>
<keyword evidence="4" id="KW-1185">Reference proteome</keyword>